<dbReference type="AlphaFoldDB" id="A0A101EN93"/>
<organism evidence="8 9">
    <name type="scientific">Thermococcus sibiricus</name>
    <dbReference type="NCBI Taxonomy" id="172049"/>
    <lineage>
        <taxon>Archaea</taxon>
        <taxon>Methanobacteriati</taxon>
        <taxon>Methanobacteriota</taxon>
        <taxon>Thermococci</taxon>
        <taxon>Thermococcales</taxon>
        <taxon>Thermococcaceae</taxon>
        <taxon>Thermococcus</taxon>
    </lineage>
</organism>
<evidence type="ECO:0000256" key="2">
    <source>
        <dbReference type="ARBA" id="ARBA00022448"/>
    </source>
</evidence>
<dbReference type="InterPro" id="IPR035906">
    <property type="entry name" value="MetI-like_sf"/>
</dbReference>
<dbReference type="GeneID" id="8096899"/>
<comment type="similarity">
    <text evidence="6">Belongs to the binding-protein-dependent transport system permease family.</text>
</comment>
<dbReference type="CDD" id="cd06261">
    <property type="entry name" value="TM_PBP2"/>
    <property type="match status" value="1"/>
</dbReference>
<dbReference type="EMBL" id="LGFD01000003">
    <property type="protein sequence ID" value="KUK18513.1"/>
    <property type="molecule type" value="Genomic_DNA"/>
</dbReference>
<evidence type="ECO:0000313" key="8">
    <source>
        <dbReference type="EMBL" id="KUK18513.1"/>
    </source>
</evidence>
<feature type="transmembrane region" description="Helical" evidence="6">
    <location>
        <begin position="42"/>
        <end position="62"/>
    </location>
</feature>
<dbReference type="PANTHER" id="PTHR30177:SF4">
    <property type="entry name" value="OSMOPROTECTANT IMPORT PERMEASE PROTEIN OSMW"/>
    <property type="match status" value="1"/>
</dbReference>
<accession>A0A101EN93</accession>
<dbReference type="PATRIC" id="fig|172049.5.peg.709"/>
<keyword evidence="5 6" id="KW-0472">Membrane</keyword>
<feature type="domain" description="ABC transmembrane type-1" evidence="7">
    <location>
        <begin position="11"/>
        <end position="190"/>
    </location>
</feature>
<gene>
    <name evidence="8" type="ORF">XD54_0243</name>
</gene>
<feature type="transmembrane region" description="Helical" evidence="6">
    <location>
        <begin position="129"/>
        <end position="152"/>
    </location>
</feature>
<name>A0A101EN93_9EURY</name>
<dbReference type="PANTHER" id="PTHR30177">
    <property type="entry name" value="GLYCINE BETAINE/L-PROLINE TRANSPORT SYSTEM PERMEASE PROTEIN PROW"/>
    <property type="match status" value="1"/>
</dbReference>
<reference evidence="9" key="1">
    <citation type="journal article" date="2015" name="MBio">
        <title>Genome-Resolved Metagenomic Analysis Reveals Roles for Candidate Phyla and Other Microbial Community Members in Biogeochemical Transformations in Oil Reservoirs.</title>
        <authorList>
            <person name="Hu P."/>
            <person name="Tom L."/>
            <person name="Singh A."/>
            <person name="Thomas B.C."/>
            <person name="Baker B.J."/>
            <person name="Piceno Y.M."/>
            <person name="Andersen G.L."/>
            <person name="Banfield J.F."/>
        </authorList>
    </citation>
    <scope>NUCLEOTIDE SEQUENCE [LARGE SCALE GENOMIC DNA]</scope>
</reference>
<feature type="transmembrane region" description="Helical" evidence="6">
    <location>
        <begin position="172"/>
        <end position="190"/>
    </location>
</feature>
<evidence type="ECO:0000256" key="3">
    <source>
        <dbReference type="ARBA" id="ARBA00022692"/>
    </source>
</evidence>
<evidence type="ECO:0000259" key="7">
    <source>
        <dbReference type="PROSITE" id="PS50928"/>
    </source>
</evidence>
<keyword evidence="4 6" id="KW-1133">Transmembrane helix</keyword>
<keyword evidence="3 6" id="KW-0812">Transmembrane</keyword>
<dbReference type="GO" id="GO:0005886">
    <property type="term" value="C:plasma membrane"/>
    <property type="evidence" value="ECO:0007669"/>
    <property type="project" value="UniProtKB-SubCell"/>
</dbReference>
<proteinExistence type="inferred from homology"/>
<dbReference type="GO" id="GO:0031460">
    <property type="term" value="P:glycine betaine transport"/>
    <property type="evidence" value="ECO:0007669"/>
    <property type="project" value="TreeGrafter"/>
</dbReference>
<evidence type="ECO:0000313" key="9">
    <source>
        <dbReference type="Proteomes" id="UP000053911"/>
    </source>
</evidence>
<keyword evidence="2 6" id="KW-0813">Transport</keyword>
<dbReference type="InterPro" id="IPR000515">
    <property type="entry name" value="MetI-like"/>
</dbReference>
<dbReference type="PROSITE" id="PS50928">
    <property type="entry name" value="ABC_TM1"/>
    <property type="match status" value="1"/>
</dbReference>
<evidence type="ECO:0000256" key="4">
    <source>
        <dbReference type="ARBA" id="ARBA00022989"/>
    </source>
</evidence>
<dbReference type="Gene3D" id="1.10.3720.10">
    <property type="entry name" value="MetI-like"/>
    <property type="match status" value="1"/>
</dbReference>
<feature type="transmembrane region" description="Helical" evidence="6">
    <location>
        <begin position="68"/>
        <end position="86"/>
    </location>
</feature>
<sequence>MVGVERVAGAFTEHLMLTYASLFLSIVVGIPLAVLSLKSKRVASIIMGFANLVQAIPSFAVVAIVVPLLGIGFTPAVFAIFLRALLPIVKNTYVGLNEVNEAMIDAARGIGLTEWEIIRYVRFPHAYPAMFAGIKFAAVLANSIAILTAIIGSGGLGSLVFEGLASFNTDKIIAGSLPAILMAVFIDLSFSYMERRFIPKGIGGG</sequence>
<comment type="caution">
    <text evidence="8">The sequence shown here is derived from an EMBL/GenBank/DDBJ whole genome shotgun (WGS) entry which is preliminary data.</text>
</comment>
<evidence type="ECO:0000256" key="1">
    <source>
        <dbReference type="ARBA" id="ARBA00004141"/>
    </source>
</evidence>
<dbReference type="Proteomes" id="UP000053911">
    <property type="component" value="Unassembled WGS sequence"/>
</dbReference>
<protein>
    <submittedName>
        <fullName evidence="8">Osmoprotection protein (ProW-1)</fullName>
    </submittedName>
</protein>
<dbReference type="Pfam" id="PF00528">
    <property type="entry name" value="BPD_transp_1"/>
    <property type="match status" value="1"/>
</dbReference>
<dbReference type="RefSeq" id="WP_015850152.1">
    <property type="nucleotide sequence ID" value="NZ_LGFD01000003.1"/>
</dbReference>
<dbReference type="FunFam" id="1.10.3720.10:FF:000001">
    <property type="entry name" value="Glycine betaine ABC transporter, permease"/>
    <property type="match status" value="1"/>
</dbReference>
<comment type="subcellular location">
    <subcellularLocation>
        <location evidence="6">Cell membrane</location>
        <topology evidence="6">Multi-pass membrane protein</topology>
    </subcellularLocation>
    <subcellularLocation>
        <location evidence="1">Membrane</location>
        <topology evidence="1">Multi-pass membrane protein</topology>
    </subcellularLocation>
</comment>
<evidence type="ECO:0000256" key="5">
    <source>
        <dbReference type="ARBA" id="ARBA00023136"/>
    </source>
</evidence>
<dbReference type="InterPro" id="IPR051204">
    <property type="entry name" value="ABC_transp_perm/SBD"/>
</dbReference>
<dbReference type="GO" id="GO:0055085">
    <property type="term" value="P:transmembrane transport"/>
    <property type="evidence" value="ECO:0007669"/>
    <property type="project" value="InterPro"/>
</dbReference>
<evidence type="ECO:0000256" key="6">
    <source>
        <dbReference type="RuleBase" id="RU363032"/>
    </source>
</evidence>
<feature type="transmembrane region" description="Helical" evidence="6">
    <location>
        <begin position="16"/>
        <end position="35"/>
    </location>
</feature>
<dbReference type="OMA" id="PIFENTV"/>
<dbReference type="SUPFAM" id="SSF161098">
    <property type="entry name" value="MetI-like"/>
    <property type="match status" value="1"/>
</dbReference>